<dbReference type="RefSeq" id="WP_014243021.1">
    <property type="nucleotide sequence ID" value="NC_016620.1"/>
</dbReference>
<organism evidence="1 2">
    <name type="scientific">Halobacteriovorax marinus (strain ATCC BAA-682 / DSM 15412 / SJ)</name>
    <name type="common">Bacteriovorax marinus</name>
    <dbReference type="NCBI Taxonomy" id="862908"/>
    <lineage>
        <taxon>Bacteria</taxon>
        <taxon>Pseudomonadati</taxon>
        <taxon>Bdellovibrionota</taxon>
        <taxon>Bacteriovoracia</taxon>
        <taxon>Bacteriovoracales</taxon>
        <taxon>Halobacteriovoraceae</taxon>
        <taxon>Halobacteriovorax</taxon>
    </lineage>
</organism>
<dbReference type="STRING" id="862908.BMS_0307"/>
<dbReference type="HOGENOM" id="CLU_2117599_0_0_7"/>
<protein>
    <submittedName>
        <fullName evidence="1">Uncharacterized protein</fullName>
    </submittedName>
</protein>
<proteinExistence type="predicted"/>
<dbReference type="KEGG" id="bmx:BMS_0307"/>
<dbReference type="PATRIC" id="fig|862908.3.peg.295"/>
<dbReference type="OrthoDB" id="5296122at2"/>
<gene>
    <name evidence="1" type="ordered locus">BMS_0307</name>
</gene>
<keyword evidence="2" id="KW-1185">Reference proteome</keyword>
<accession>E1X3D7</accession>
<evidence type="ECO:0000313" key="1">
    <source>
        <dbReference type="EMBL" id="CBW25232.1"/>
    </source>
</evidence>
<dbReference type="Proteomes" id="UP000008963">
    <property type="component" value="Chromosome"/>
</dbReference>
<name>E1X3D7_HALMS</name>
<sequence>MVNVEEIQKDLLEQYMAMFKKPTIANLSRDSGIQKTRFFRLLNGMDMRLSEFLILKERILTLSNTNSSESLQSIAHECELQLEQSEISELAQMMKRKMRRVNLRRTIKIQEKAA</sequence>
<dbReference type="AlphaFoldDB" id="E1X3D7"/>
<reference evidence="2" key="1">
    <citation type="journal article" date="2013" name="ISME J.">
        <title>A small predatory core genome in the divergent marine Bacteriovorax marinus SJ and the terrestrial Bdellovibrio bacteriovorus.</title>
        <authorList>
            <person name="Crossman L.C."/>
            <person name="Chen H."/>
            <person name="Cerdeno-Tarraga A.M."/>
            <person name="Brooks K."/>
            <person name="Quail M.A."/>
            <person name="Pineiro S.A."/>
            <person name="Hobley L."/>
            <person name="Sockett R.E."/>
            <person name="Bentley S.D."/>
            <person name="Parkhill J."/>
            <person name="Williams H.N."/>
            <person name="Stine O.C."/>
        </authorList>
    </citation>
    <scope>NUCLEOTIDE SEQUENCE [LARGE SCALE GENOMIC DNA]</scope>
    <source>
        <strain evidence="2">ATCC BAA-682 / DSM 15412 / SJ</strain>
    </source>
</reference>
<evidence type="ECO:0000313" key="2">
    <source>
        <dbReference type="Proteomes" id="UP000008963"/>
    </source>
</evidence>
<dbReference type="EMBL" id="FQ312005">
    <property type="protein sequence ID" value="CBW25232.1"/>
    <property type="molecule type" value="Genomic_DNA"/>
</dbReference>